<dbReference type="Gene3D" id="2.60.40.10">
    <property type="entry name" value="Immunoglobulins"/>
    <property type="match status" value="4"/>
</dbReference>
<keyword evidence="3" id="KW-0106">Calcium</keyword>
<dbReference type="InterPro" id="IPR025883">
    <property type="entry name" value="Cadherin-like_domain"/>
</dbReference>
<keyword evidence="2" id="KW-0677">Repeat</keyword>
<dbReference type="SUPFAM" id="SSF141072">
    <property type="entry name" value="CalX-like"/>
    <property type="match status" value="1"/>
</dbReference>
<reference evidence="7" key="1">
    <citation type="submission" date="2023-04" db="EMBL/GenBank/DDBJ databases">
        <title>Comparative genomic analysis of Cohnella hashimotonis sp. nov., isolated from the International Space Station.</title>
        <authorList>
            <person name="Venkateswaran K."/>
            <person name="Simpson A."/>
        </authorList>
    </citation>
    <scope>NUCLEOTIDE SEQUENCE</scope>
    <source>
        <strain evidence="7">F6_2S_P_1</strain>
    </source>
</reference>
<evidence type="ECO:0000256" key="2">
    <source>
        <dbReference type="ARBA" id="ARBA00022737"/>
    </source>
</evidence>
<protein>
    <submittedName>
        <fullName evidence="7">FG-GAP-like repeat-containing protein</fullName>
    </submittedName>
</protein>
<proteinExistence type="predicted"/>
<sequence length="1612" mass="163143">MKRKLAGLVPAALALALAAAPIGAFAAGPKFQSGGPSYTMNGGSINDIAFADLNGDGHLDAIVSDVSNNRIAIFKGNGDGTLQATPQYLAVGISPREIAVADVDADGFPDLAVTSYSDDKITIILRNADGTFKPGIAYAAGDGPYGVVPVDLNKDGHLDLAIADNDSFQVSILYGNGDGTFQALVSRAVGNFPRYIIVGDFDRDTLPDLAVSNTGSANISVLLNQGDGTFNRSDFGGMLTPMYLVSGEFNGDGIVDLATADNGNPGGAAVLLGVGDGSFHTAVLYHTDPGTYPNDIAAGDYDGDGRLDLAVKNQGVGTLSFFNGNADGTFQPKFDLAINGYLASADLNEDGLADLAYASGASFTLMNSPAEGELAFSSPTFTVAENGGNATVTVNRTGSAYGQTKVRLQTSDGSAAAGADYTAVDATIVFGHGETTKNVTVPVADNSVHGTDRTFGVTISGPTNGATLGTQTSAIVTIQEDDPAPDTTAPTIDVSKFAAVDNYSGTQDRLAGAAGAVGEPGADVRAFRWNDSNSDGIVDAGELGLEIALGTSAADGSVPGADIGDLGPGTYKYVVTAEDAASNESPRTAAAAVSVTLAKGIAPDVADPTWPTGVELVGANVTRTGVKLSWPAAVDDRGVDHYELTQDGDLIDSPAAATLSYDVAGLTAGTSFAFEIVAVDAAGNRSAPLAATVATSPLVDPAKFAAVDNYDGTPDRLTGAAGAIGRSGATVRAYRWTDADTDGVVDAGELGTAIALGTSAADGSVAAADLDDLAPGAYKFVVTATDGAGTESPRTAAAAVSVTLAKGIAPDVADPTWPAGAELADANVTRTGVKLSWPAAADDRGVDHYELAQDGDPVASPAAATLSYDVAGLTAGTSYAFEIVAVDAAGNRSAPLSATVATLPLVDPAKFAAVDNYDGTPDRLSAAADAIGRAGATVRAYRWTDADSDGIADAGELGAAIALGTSGADGSVAAADLGDLSAGTYKFIVTATDGANVESPRSAAAAFSVTLTKGVAPDIADPTWPSGAELVDANVTRTGVRLSWPAAADDRGVDHYELAQDGDPVASPAAATLSYDVGGLTAGTSFAFEIVAVDAAGNRSAPLSATVATSPLVDPAKFAAVDNYAGTPDRLAGTADAIGRAGSTVRAYRWTDADTDGVVAPGELGAAIALGTSAADGSVAAADLGDLAPGAYKFVVTATDGAGTESPRTAAAAVTVTLMKGIAPDIAAPAWPADAALSVSAVTYESLRLAWPAAQDDGGVDHYELTQGAGAPVILTAAALSRDIDGLAASTVYEFSIVAVDAAGNRSAAMTVTATTLPRPETAQPSEASSETRLRLLTLETDAGSVSLTPPFDMNILAYEATTMESRITLNAEPLSPAAVLRINGQSALGKLPLAVDLAPGKNVVQIEVQAANGNIRTYDLTINRREKPPVVTCFGDIRGHWAEAEINEACALDLVKGGPEGLYRPDSPVTRAEWAVMIARWLNLDAKGTAVVSGYADSSSIPAWAREAIAGATDIGILNGYSDGTFRPAVTVSRAEMTVTLVRAAKWTTDPKALTDFADDASIPSWAKPYAAAAAMHGITNGKSGNRFEPDAPTTRAEAAALLVRMSKLSN</sequence>
<accession>A0ABT6TLQ2</accession>
<feature type="domain" description="SLH" evidence="6">
    <location>
        <begin position="1555"/>
        <end position="1612"/>
    </location>
</feature>
<dbReference type="Gene3D" id="2.60.40.2030">
    <property type="match status" value="1"/>
</dbReference>
<dbReference type="SUPFAM" id="SSF69318">
    <property type="entry name" value="Integrin alpha N-terminal domain"/>
    <property type="match status" value="1"/>
</dbReference>
<organism evidence="7 8">
    <name type="scientific">Cohnella hashimotonis</name>
    <dbReference type="NCBI Taxonomy" id="2826895"/>
    <lineage>
        <taxon>Bacteria</taxon>
        <taxon>Bacillati</taxon>
        <taxon>Bacillota</taxon>
        <taxon>Bacilli</taxon>
        <taxon>Bacillales</taxon>
        <taxon>Paenibacillaceae</taxon>
        <taxon>Cohnella</taxon>
    </lineage>
</organism>
<evidence type="ECO:0000256" key="1">
    <source>
        <dbReference type="ARBA" id="ARBA00022729"/>
    </source>
</evidence>
<dbReference type="InterPro" id="IPR001119">
    <property type="entry name" value="SLH_dom"/>
</dbReference>
<feature type="domain" description="Fibronectin type-III" evidence="5">
    <location>
        <begin position="1024"/>
        <end position="1113"/>
    </location>
</feature>
<dbReference type="Gene3D" id="2.130.10.130">
    <property type="entry name" value="Integrin alpha, N-terminal"/>
    <property type="match status" value="1"/>
</dbReference>
<dbReference type="Gene3D" id="2.40.128.340">
    <property type="match status" value="1"/>
</dbReference>
<dbReference type="PROSITE" id="PS51272">
    <property type="entry name" value="SLH"/>
    <property type="match status" value="3"/>
</dbReference>
<feature type="domain" description="Fibronectin type-III" evidence="5">
    <location>
        <begin position="819"/>
        <end position="906"/>
    </location>
</feature>
<evidence type="ECO:0000313" key="7">
    <source>
        <dbReference type="EMBL" id="MDI4647745.1"/>
    </source>
</evidence>
<dbReference type="SMART" id="SM00237">
    <property type="entry name" value="Calx_beta"/>
    <property type="match status" value="1"/>
</dbReference>
<dbReference type="InterPro" id="IPR038081">
    <property type="entry name" value="CalX-like_sf"/>
</dbReference>
<dbReference type="Pfam" id="PF12733">
    <property type="entry name" value="Cadherin-like"/>
    <property type="match status" value="1"/>
</dbReference>
<keyword evidence="8" id="KW-1185">Reference proteome</keyword>
<dbReference type="InterPro" id="IPR003644">
    <property type="entry name" value="Calx_beta"/>
</dbReference>
<dbReference type="Proteomes" id="UP001161691">
    <property type="component" value="Unassembled WGS sequence"/>
</dbReference>
<keyword evidence="1 4" id="KW-0732">Signal</keyword>
<feature type="domain" description="Fibronectin type-III" evidence="5">
    <location>
        <begin position="1233"/>
        <end position="1319"/>
    </location>
</feature>
<dbReference type="Pfam" id="PF03160">
    <property type="entry name" value="Calx-beta"/>
    <property type="match status" value="1"/>
</dbReference>
<dbReference type="InterPro" id="IPR013783">
    <property type="entry name" value="Ig-like_fold"/>
</dbReference>
<dbReference type="InterPro" id="IPR013517">
    <property type="entry name" value="FG-GAP"/>
</dbReference>
<evidence type="ECO:0000256" key="3">
    <source>
        <dbReference type="ARBA" id="ARBA00022837"/>
    </source>
</evidence>
<dbReference type="PANTHER" id="PTHR46580:SF2">
    <property type="entry name" value="MAM DOMAIN-CONTAINING PROTEIN"/>
    <property type="match status" value="1"/>
</dbReference>
<dbReference type="InterPro" id="IPR028994">
    <property type="entry name" value="Integrin_alpha_N"/>
</dbReference>
<evidence type="ECO:0000259" key="6">
    <source>
        <dbReference type="PROSITE" id="PS51272"/>
    </source>
</evidence>
<feature type="domain" description="SLH" evidence="6">
    <location>
        <begin position="1430"/>
        <end position="1493"/>
    </location>
</feature>
<dbReference type="Pfam" id="PF00395">
    <property type="entry name" value="SLH"/>
    <property type="match status" value="3"/>
</dbReference>
<evidence type="ECO:0000259" key="5">
    <source>
        <dbReference type="PROSITE" id="PS50853"/>
    </source>
</evidence>
<dbReference type="EMBL" id="JAGRPV010000001">
    <property type="protein sequence ID" value="MDI4647745.1"/>
    <property type="molecule type" value="Genomic_DNA"/>
</dbReference>
<dbReference type="Gene3D" id="2.30.30.100">
    <property type="match status" value="2"/>
</dbReference>
<dbReference type="PANTHER" id="PTHR46580">
    <property type="entry name" value="SENSOR KINASE-RELATED"/>
    <property type="match status" value="1"/>
</dbReference>
<feature type="signal peptide" evidence="4">
    <location>
        <begin position="1"/>
        <end position="26"/>
    </location>
</feature>
<feature type="domain" description="SLH" evidence="6">
    <location>
        <begin position="1494"/>
        <end position="1554"/>
    </location>
</feature>
<dbReference type="Pfam" id="PF00041">
    <property type="entry name" value="fn3"/>
    <property type="match status" value="1"/>
</dbReference>
<feature type="chain" id="PRO_5047452660" evidence="4">
    <location>
        <begin position="27"/>
        <end position="1612"/>
    </location>
</feature>
<dbReference type="InterPro" id="IPR003961">
    <property type="entry name" value="FN3_dom"/>
</dbReference>
<gene>
    <name evidence="7" type="ORF">KB449_22525</name>
</gene>
<evidence type="ECO:0000256" key="4">
    <source>
        <dbReference type="SAM" id="SignalP"/>
    </source>
</evidence>
<comment type="caution">
    <text evidence="7">The sequence shown here is derived from an EMBL/GenBank/DDBJ whole genome shotgun (WGS) entry which is preliminary data.</text>
</comment>
<dbReference type="CDD" id="cd00063">
    <property type="entry name" value="FN3"/>
    <property type="match status" value="3"/>
</dbReference>
<dbReference type="SMART" id="SM00060">
    <property type="entry name" value="FN3"/>
    <property type="match status" value="5"/>
</dbReference>
<dbReference type="SUPFAM" id="SSF49265">
    <property type="entry name" value="Fibronectin type III"/>
    <property type="match status" value="4"/>
</dbReference>
<name>A0ABT6TLQ2_9BACL</name>
<evidence type="ECO:0000313" key="8">
    <source>
        <dbReference type="Proteomes" id="UP001161691"/>
    </source>
</evidence>
<dbReference type="Pfam" id="PF13517">
    <property type="entry name" value="FG-GAP_3"/>
    <property type="match status" value="3"/>
</dbReference>
<dbReference type="InterPro" id="IPR018247">
    <property type="entry name" value="EF_Hand_1_Ca_BS"/>
</dbReference>
<dbReference type="PROSITE" id="PS50853">
    <property type="entry name" value="FN3"/>
    <property type="match status" value="3"/>
</dbReference>
<dbReference type="InterPro" id="IPR036116">
    <property type="entry name" value="FN3_sf"/>
</dbReference>
<dbReference type="PROSITE" id="PS00018">
    <property type="entry name" value="EF_HAND_1"/>
    <property type="match status" value="1"/>
</dbReference>
<dbReference type="RefSeq" id="WP_282910493.1">
    <property type="nucleotide sequence ID" value="NZ_JAGRPV010000001.1"/>
</dbReference>